<evidence type="ECO:0000256" key="3">
    <source>
        <dbReference type="SAM" id="MobiDB-lite"/>
    </source>
</evidence>
<evidence type="ECO:0000313" key="4">
    <source>
        <dbReference type="EMBL" id="OTF70585.1"/>
    </source>
</evidence>
<feature type="region of interest" description="Disordered" evidence="3">
    <location>
        <begin position="214"/>
        <end position="238"/>
    </location>
</feature>
<feature type="region of interest" description="Disordered" evidence="3">
    <location>
        <begin position="59"/>
        <end position="84"/>
    </location>
</feature>
<dbReference type="PANTHER" id="PTHR10380:SF173">
    <property type="entry name" value="CUTICULAR PROTEIN 47EF, ISOFORM C-RELATED"/>
    <property type="match status" value="1"/>
</dbReference>
<dbReference type="Pfam" id="PF00379">
    <property type="entry name" value="Chitin_bind_4"/>
    <property type="match status" value="1"/>
</dbReference>
<dbReference type="AlphaFoldDB" id="A0A1Y3ATT8"/>
<evidence type="ECO:0000256" key="1">
    <source>
        <dbReference type="ARBA" id="ARBA00022460"/>
    </source>
</evidence>
<evidence type="ECO:0000256" key="2">
    <source>
        <dbReference type="PROSITE-ProRule" id="PRU00497"/>
    </source>
</evidence>
<dbReference type="OrthoDB" id="6433771at2759"/>
<feature type="compositionally biased region" description="Low complexity" evidence="3">
    <location>
        <begin position="71"/>
        <end position="82"/>
    </location>
</feature>
<reference evidence="4 5" key="1">
    <citation type="submission" date="2017-03" db="EMBL/GenBank/DDBJ databases">
        <title>Genome Survey of Euroglyphus maynei.</title>
        <authorList>
            <person name="Arlian L.G."/>
            <person name="Morgan M.S."/>
            <person name="Rider S.D."/>
        </authorList>
    </citation>
    <scope>NUCLEOTIDE SEQUENCE [LARGE SCALE GENOMIC DNA]</scope>
    <source>
        <strain evidence="4">Arlian Lab</strain>
        <tissue evidence="4">Whole body</tissue>
    </source>
</reference>
<dbReference type="Proteomes" id="UP000194236">
    <property type="component" value="Unassembled WGS sequence"/>
</dbReference>
<keyword evidence="1 2" id="KW-0193">Cuticle</keyword>
<name>A0A1Y3ATT8_EURMA</name>
<dbReference type="PANTHER" id="PTHR10380">
    <property type="entry name" value="CUTICLE PROTEIN"/>
    <property type="match status" value="1"/>
</dbReference>
<proteinExistence type="predicted"/>
<keyword evidence="5" id="KW-1185">Reference proteome</keyword>
<feature type="compositionally biased region" description="Polar residues" evidence="3">
    <location>
        <begin position="216"/>
        <end position="238"/>
    </location>
</feature>
<protein>
    <submittedName>
        <fullName evidence="4">Cuticle protein-like protein</fullName>
    </submittedName>
</protein>
<organism evidence="4 5">
    <name type="scientific">Euroglyphus maynei</name>
    <name type="common">Mayne's house dust mite</name>
    <dbReference type="NCBI Taxonomy" id="6958"/>
    <lineage>
        <taxon>Eukaryota</taxon>
        <taxon>Metazoa</taxon>
        <taxon>Ecdysozoa</taxon>
        <taxon>Arthropoda</taxon>
        <taxon>Chelicerata</taxon>
        <taxon>Arachnida</taxon>
        <taxon>Acari</taxon>
        <taxon>Acariformes</taxon>
        <taxon>Sarcoptiformes</taxon>
        <taxon>Astigmata</taxon>
        <taxon>Psoroptidia</taxon>
        <taxon>Analgoidea</taxon>
        <taxon>Pyroglyphidae</taxon>
        <taxon>Pyroglyphinae</taxon>
        <taxon>Euroglyphus</taxon>
    </lineage>
</organism>
<dbReference type="GO" id="GO:0008010">
    <property type="term" value="F:structural constituent of chitin-based larval cuticle"/>
    <property type="evidence" value="ECO:0007669"/>
    <property type="project" value="TreeGrafter"/>
</dbReference>
<dbReference type="InterPro" id="IPR031311">
    <property type="entry name" value="CHIT_BIND_RR_consensus"/>
</dbReference>
<comment type="caution">
    <text evidence="4">The sequence shown here is derived from an EMBL/GenBank/DDBJ whole genome shotgun (WGS) entry which is preliminary data.</text>
</comment>
<dbReference type="EMBL" id="MUJZ01065015">
    <property type="protein sequence ID" value="OTF70585.1"/>
    <property type="molecule type" value="Genomic_DNA"/>
</dbReference>
<dbReference type="PROSITE" id="PS00233">
    <property type="entry name" value="CHIT_BIND_RR_1"/>
    <property type="match status" value="1"/>
</dbReference>
<sequence>MLLLLYWPSLIDGKTYLDAEPEDQLQQPQQQSQHPSHQQIANNIPSQIQHQIFKPQLNDYHAKPTNDGQYLNNNNDNKNNLDQYAKPSDEYINLTEDYGKHDDDKHQYTHKPYGFGYNIEDGYGNKQWRHEKSSHPHQVIGSYGYKDMNGILREVEYIADKYGFRAVIKTTEPGTANNDPAYVKMNSNPIPLDYYPVTDDGYSSTKPVKQKELPSYQDQGSYKQQHQSPSPSIYQTEDTQQMMIQKPEQFLPHSYDDNRHKTNDQTISLGPYERNNNYPIGAESNHIHQSNIIG</sequence>
<dbReference type="GO" id="GO:0062129">
    <property type="term" value="C:chitin-based extracellular matrix"/>
    <property type="evidence" value="ECO:0007669"/>
    <property type="project" value="TreeGrafter"/>
</dbReference>
<dbReference type="InterPro" id="IPR050468">
    <property type="entry name" value="Cuticle_Struct_Prot"/>
</dbReference>
<accession>A0A1Y3ATT8</accession>
<gene>
    <name evidence="4" type="ORF">BLA29_000805</name>
</gene>
<dbReference type="InterPro" id="IPR000618">
    <property type="entry name" value="Insect_cuticle"/>
</dbReference>
<dbReference type="PROSITE" id="PS51155">
    <property type="entry name" value="CHIT_BIND_RR_2"/>
    <property type="match status" value="1"/>
</dbReference>
<evidence type="ECO:0000313" key="5">
    <source>
        <dbReference type="Proteomes" id="UP000194236"/>
    </source>
</evidence>